<evidence type="ECO:0000256" key="1">
    <source>
        <dbReference type="SAM" id="SignalP"/>
    </source>
</evidence>
<reference evidence="3 4" key="1">
    <citation type="submission" date="2023-07" db="EMBL/GenBank/DDBJ databases">
        <title>Sorghum-associated microbial communities from plants grown in Nebraska, USA.</title>
        <authorList>
            <person name="Schachtman D."/>
        </authorList>
    </citation>
    <scope>NUCLEOTIDE SEQUENCE [LARGE SCALE GENOMIC DNA]</scope>
    <source>
        <strain evidence="3 4">3262</strain>
    </source>
</reference>
<dbReference type="EMBL" id="JAVDUU010000001">
    <property type="protein sequence ID" value="MDR6941366.1"/>
    <property type="molecule type" value="Genomic_DNA"/>
</dbReference>
<feature type="domain" description="Calcineurin-like phosphoesterase" evidence="2">
    <location>
        <begin position="99"/>
        <end position="314"/>
    </location>
</feature>
<evidence type="ECO:0000259" key="2">
    <source>
        <dbReference type="Pfam" id="PF00149"/>
    </source>
</evidence>
<feature type="signal peptide" evidence="1">
    <location>
        <begin position="1"/>
        <end position="19"/>
    </location>
</feature>
<evidence type="ECO:0000313" key="4">
    <source>
        <dbReference type="Proteomes" id="UP001247620"/>
    </source>
</evidence>
<comment type="caution">
    <text evidence="3">The sequence shown here is derived from an EMBL/GenBank/DDBJ whole genome shotgun (WGS) entry which is preliminary data.</text>
</comment>
<dbReference type="Pfam" id="PF00149">
    <property type="entry name" value="Metallophos"/>
    <property type="match status" value="1"/>
</dbReference>
<protein>
    <recommendedName>
        <fullName evidence="2">Calcineurin-like phosphoesterase domain-containing protein</fullName>
    </recommendedName>
</protein>
<dbReference type="Proteomes" id="UP001247620">
    <property type="component" value="Unassembled WGS sequence"/>
</dbReference>
<dbReference type="PANTHER" id="PTHR46546:SF4">
    <property type="entry name" value="SHEWANELLA-LIKE PROTEIN PHOSPHATASE 1"/>
    <property type="match status" value="1"/>
</dbReference>
<name>A0ABU1T806_9SPHI</name>
<dbReference type="SUPFAM" id="SSF56300">
    <property type="entry name" value="Metallo-dependent phosphatases"/>
    <property type="match status" value="1"/>
</dbReference>
<sequence length="376" mass="42705">MRQRCYLLGLLLLVNCAKAQQTTPVPVDGPYVSYQEGRIYVTTINKDDDLLFPVKDFYPATQKNIVLNVVPEGHADWAFKVKLKPLIENEASIYPESSKTLFLSDIEGEFGNFRKMLLAAKVMDEQYNWTYGTNALVIAGDLFDRGKDVVPELWLLYKLEDEAKAMGGKVHVILGNHDIMNLSGDHRYTDAKYFKNAWLMKTECKELFGKDTELGRWLRSKNVVEKIGDVLVMHGGLSPAVLAQQLNISQLNATCRSFYDAPRKLVPDSMQIFFGKDALFWYRGYFMAPKSNAVQIDSTLAFYKCKNILVGHTIVRWNIASYYGGKVIGIDVDYHRGQPAAALQQNNRWYILNSRGRAKDLKYKAGNDAIKESDIL</sequence>
<dbReference type="InterPro" id="IPR004843">
    <property type="entry name" value="Calcineurin-like_PHP"/>
</dbReference>
<gene>
    <name evidence="3" type="ORF">J2W55_001194</name>
</gene>
<dbReference type="RefSeq" id="WP_310093035.1">
    <property type="nucleotide sequence ID" value="NZ_JAVDUU010000001.1"/>
</dbReference>
<feature type="chain" id="PRO_5045881994" description="Calcineurin-like phosphoesterase domain-containing protein" evidence="1">
    <location>
        <begin position="20"/>
        <end position="376"/>
    </location>
</feature>
<keyword evidence="4" id="KW-1185">Reference proteome</keyword>
<proteinExistence type="predicted"/>
<accession>A0ABU1T806</accession>
<keyword evidence="1" id="KW-0732">Signal</keyword>
<dbReference type="InterPro" id="IPR029052">
    <property type="entry name" value="Metallo-depent_PP-like"/>
</dbReference>
<organism evidence="3 4">
    <name type="scientific">Mucilaginibacter pocheonensis</name>
    <dbReference type="NCBI Taxonomy" id="398050"/>
    <lineage>
        <taxon>Bacteria</taxon>
        <taxon>Pseudomonadati</taxon>
        <taxon>Bacteroidota</taxon>
        <taxon>Sphingobacteriia</taxon>
        <taxon>Sphingobacteriales</taxon>
        <taxon>Sphingobacteriaceae</taxon>
        <taxon>Mucilaginibacter</taxon>
    </lineage>
</organism>
<evidence type="ECO:0000313" key="3">
    <source>
        <dbReference type="EMBL" id="MDR6941366.1"/>
    </source>
</evidence>
<dbReference type="Gene3D" id="3.60.21.10">
    <property type="match status" value="1"/>
</dbReference>
<dbReference type="PANTHER" id="PTHR46546">
    <property type="entry name" value="SHEWANELLA-LIKE PROTEIN PHOSPHATASE 1"/>
    <property type="match status" value="1"/>
</dbReference>